<keyword evidence="5" id="KW-1185">Reference proteome</keyword>
<dbReference type="EMBL" id="KE346361">
    <property type="protein sequence ID" value="KJE90643.1"/>
    <property type="molecule type" value="Genomic_DNA"/>
</dbReference>
<dbReference type="Pfam" id="PF02585">
    <property type="entry name" value="PIG-L"/>
    <property type="match status" value="1"/>
</dbReference>
<dbReference type="PANTHER" id="PTHR12993">
    <property type="entry name" value="N-ACETYLGLUCOSAMINYL-PHOSPHATIDYLINOSITOL DE-N-ACETYLASE-RELATED"/>
    <property type="match status" value="1"/>
</dbReference>
<dbReference type="PhylomeDB" id="A0A0D2WLE7"/>
<name>A0A0D2WLE7_CAPO3</name>
<dbReference type="STRING" id="595528.A0A0D2WLE7"/>
<dbReference type="AlphaFoldDB" id="A0A0D2WLE7"/>
<keyword evidence="3" id="KW-0812">Transmembrane</keyword>
<gene>
    <name evidence="4" type="ORF">CAOG_001921</name>
</gene>
<evidence type="ECO:0000256" key="3">
    <source>
        <dbReference type="SAM" id="Phobius"/>
    </source>
</evidence>
<dbReference type="GO" id="GO:0016020">
    <property type="term" value="C:membrane"/>
    <property type="evidence" value="ECO:0007669"/>
    <property type="project" value="GOC"/>
</dbReference>
<dbReference type="eggNOG" id="KOG3332">
    <property type="taxonomic scope" value="Eukaryota"/>
</dbReference>
<dbReference type="GO" id="GO:0006506">
    <property type="term" value="P:GPI anchor biosynthetic process"/>
    <property type="evidence" value="ECO:0007669"/>
    <property type="project" value="UniProtKB-UniPathway"/>
</dbReference>
<dbReference type="OrthoDB" id="440160at2759"/>
<evidence type="ECO:0000256" key="1">
    <source>
        <dbReference type="ARBA" id="ARBA00006066"/>
    </source>
</evidence>
<dbReference type="PANTHER" id="PTHR12993:SF11">
    <property type="entry name" value="N-ACETYLGLUCOSAMINYL-PHOSPHATIDYLINOSITOL DE-N-ACETYLASE"/>
    <property type="match status" value="1"/>
</dbReference>
<evidence type="ECO:0000256" key="2">
    <source>
        <dbReference type="ARBA" id="ARBA00012176"/>
    </source>
</evidence>
<dbReference type="GO" id="GO:0005783">
    <property type="term" value="C:endoplasmic reticulum"/>
    <property type="evidence" value="ECO:0007669"/>
    <property type="project" value="TreeGrafter"/>
</dbReference>
<dbReference type="InParanoid" id="A0A0D2WLE7"/>
<dbReference type="InterPro" id="IPR024078">
    <property type="entry name" value="LmbE-like_dom_sf"/>
</dbReference>
<evidence type="ECO:0000313" key="5">
    <source>
        <dbReference type="Proteomes" id="UP000008743"/>
    </source>
</evidence>
<dbReference type="Gene3D" id="3.40.50.10320">
    <property type="entry name" value="LmbE-like"/>
    <property type="match status" value="1"/>
</dbReference>
<dbReference type="GO" id="GO:0000225">
    <property type="term" value="F:N-acetylglucosaminylphosphatidylinositol deacetylase activity"/>
    <property type="evidence" value="ECO:0007669"/>
    <property type="project" value="UniProtKB-EC"/>
</dbReference>
<feature type="transmembrane region" description="Helical" evidence="3">
    <location>
        <begin position="226"/>
        <end position="244"/>
    </location>
</feature>
<dbReference type="FunCoup" id="A0A0D2WLE7">
    <property type="interactions" value="222"/>
</dbReference>
<dbReference type="InterPro" id="IPR003737">
    <property type="entry name" value="GlcNAc_PI_deacetylase-related"/>
</dbReference>
<dbReference type="Proteomes" id="UP000008743">
    <property type="component" value="Unassembled WGS sequence"/>
</dbReference>
<keyword evidence="3" id="KW-1133">Transmembrane helix</keyword>
<dbReference type="SUPFAM" id="SSF102588">
    <property type="entry name" value="LmbE-like"/>
    <property type="match status" value="1"/>
</dbReference>
<accession>A0A0D2WLE7</accession>
<dbReference type="UniPathway" id="UPA00196"/>
<comment type="similarity">
    <text evidence="1">Belongs to the PIGL family.</text>
</comment>
<protein>
    <recommendedName>
        <fullName evidence="2">N-acetylglucosaminylphosphatidylinositol deacetylase</fullName>
        <ecNumber evidence="2">3.5.1.89</ecNumber>
    </recommendedName>
</protein>
<dbReference type="RefSeq" id="XP_004364789.1">
    <property type="nucleotide sequence ID" value="XM_004364732.2"/>
</dbReference>
<reference evidence="5" key="1">
    <citation type="submission" date="2011-02" db="EMBL/GenBank/DDBJ databases">
        <title>The Genome Sequence of Capsaspora owczarzaki ATCC 30864.</title>
        <authorList>
            <person name="Russ C."/>
            <person name="Cuomo C."/>
            <person name="Burger G."/>
            <person name="Gray M.W."/>
            <person name="Holland P.W.H."/>
            <person name="King N."/>
            <person name="Lang F.B.F."/>
            <person name="Roger A.J."/>
            <person name="Ruiz-Trillo I."/>
            <person name="Young S.K."/>
            <person name="Zeng Q."/>
            <person name="Gargeya S."/>
            <person name="Alvarado L."/>
            <person name="Berlin A."/>
            <person name="Chapman S.B."/>
            <person name="Chen Z."/>
            <person name="Freedman E."/>
            <person name="Gellesch M."/>
            <person name="Goldberg J."/>
            <person name="Griggs A."/>
            <person name="Gujja S."/>
            <person name="Heilman E."/>
            <person name="Heiman D."/>
            <person name="Howarth C."/>
            <person name="Mehta T."/>
            <person name="Neiman D."/>
            <person name="Pearson M."/>
            <person name="Roberts A."/>
            <person name="Saif S."/>
            <person name="Shea T."/>
            <person name="Shenoy N."/>
            <person name="Sisk P."/>
            <person name="Stolte C."/>
            <person name="Sykes S."/>
            <person name="White J."/>
            <person name="Yandava C."/>
            <person name="Haas B."/>
            <person name="Nusbaum C."/>
            <person name="Birren B."/>
        </authorList>
    </citation>
    <scope>NUCLEOTIDE SEQUENCE</scope>
    <source>
        <strain evidence="5">ATCC 30864</strain>
    </source>
</reference>
<dbReference type="EC" id="3.5.1.89" evidence="2"/>
<evidence type="ECO:0000313" key="4">
    <source>
        <dbReference type="EMBL" id="KJE90643.1"/>
    </source>
</evidence>
<keyword evidence="3" id="KW-0472">Membrane</keyword>
<sequence>MPWLGTRFDGKRTLLITAHPDDECMFFGPGVTCLLAKSEMFVLCLSTGNADGLGSVRARELVGACTALGLPASHVSVVDREDAFADGQANLWRASHVADCITEHVARWKIDTLLTFDAHGVSGHANHIAVWHGACVCLDREEQVGTAAGCLTLWSLQSKPLWRKYMIPIDLALSWWEVYDETTSRSAASPSAAARSNGGLAMALSTPRQIRTTWRAMLQHRSQLVWFRWLYLLFASFMLLNTLVRRQPPRS</sequence>
<organism evidence="4 5">
    <name type="scientific">Capsaspora owczarzaki (strain ATCC 30864)</name>
    <dbReference type="NCBI Taxonomy" id="595528"/>
    <lineage>
        <taxon>Eukaryota</taxon>
        <taxon>Filasterea</taxon>
        <taxon>Capsaspora</taxon>
    </lineage>
</organism>
<dbReference type="OMA" id="VSRYMWF"/>
<proteinExistence type="inferred from homology"/>